<dbReference type="Proteomes" id="UP001642409">
    <property type="component" value="Unassembled WGS sequence"/>
</dbReference>
<reference evidence="1" key="1">
    <citation type="submission" date="2023-06" db="EMBL/GenBank/DDBJ databases">
        <authorList>
            <person name="Kurt Z."/>
        </authorList>
    </citation>
    <scope>NUCLEOTIDE SEQUENCE</scope>
</reference>
<name>A0AA86QTA7_9EUKA</name>
<sequence length="409" mass="47981">MDLQYSEVQYPAAVYNSESTAMLSSSDKQEIKLLKIAQSEHDSDQNVQEEQTDKALRQKAVEQFKLENPQAFLGEGPQTSIKLIQMYKRIKYFTSSYRLIKKYARKIHHQKVQFIKHQTCIKRKERHFYVPKFVIKFSKLNNLNKVNQLSIQASLHYLQYFKGIKQRFCAKNAVQNAEHNIQNDQTNQSMNVEINSQFYEEAYINMTLNDNFQTNIDNSQTQPNFTTLLETKSLVNQSLRDSIQYPESVISTHDKVNLQQKSSQCDSTKIEQTFLMAINCYFQKNFHLLKDAIVHYNQYIGSTNNKKAKLKFKNIGDELNLSEQACYQKFQALIAKNSEEWPVDTLQAVDNSIKKLWEQNQEIDIKAKKSQIRICIESQFNFKTLKVKQNYNYKAMTNHINYILSTCEK</sequence>
<accession>A0AA86QTA7</accession>
<dbReference type="AlphaFoldDB" id="A0AA86QTA7"/>
<dbReference type="EMBL" id="CATOUU010000959">
    <property type="protein sequence ID" value="CAI9962692.1"/>
    <property type="molecule type" value="Genomic_DNA"/>
</dbReference>
<organism evidence="1">
    <name type="scientific">Hexamita inflata</name>
    <dbReference type="NCBI Taxonomy" id="28002"/>
    <lineage>
        <taxon>Eukaryota</taxon>
        <taxon>Metamonada</taxon>
        <taxon>Diplomonadida</taxon>
        <taxon>Hexamitidae</taxon>
        <taxon>Hexamitinae</taxon>
        <taxon>Hexamita</taxon>
    </lineage>
</organism>
<comment type="caution">
    <text evidence="1">The sequence shown here is derived from an EMBL/GenBank/DDBJ whole genome shotgun (WGS) entry which is preliminary data.</text>
</comment>
<protein>
    <submittedName>
        <fullName evidence="2">Hypothetical_protein</fullName>
    </submittedName>
</protein>
<keyword evidence="3" id="KW-1185">Reference proteome</keyword>
<gene>
    <name evidence="2" type="ORF">HINF_LOCUS32895</name>
    <name evidence="1" type="ORF">HINF_LOCUS50337</name>
</gene>
<reference evidence="2 3" key="2">
    <citation type="submission" date="2024-07" db="EMBL/GenBank/DDBJ databases">
        <authorList>
            <person name="Akdeniz Z."/>
        </authorList>
    </citation>
    <scope>NUCLEOTIDE SEQUENCE [LARGE SCALE GENOMIC DNA]</scope>
</reference>
<dbReference type="EMBL" id="CAXDID020000113">
    <property type="protein sequence ID" value="CAL6030018.1"/>
    <property type="molecule type" value="Genomic_DNA"/>
</dbReference>
<evidence type="ECO:0000313" key="2">
    <source>
        <dbReference type="EMBL" id="CAL6030018.1"/>
    </source>
</evidence>
<proteinExistence type="predicted"/>
<evidence type="ECO:0000313" key="1">
    <source>
        <dbReference type="EMBL" id="CAI9962692.1"/>
    </source>
</evidence>
<evidence type="ECO:0000313" key="3">
    <source>
        <dbReference type="Proteomes" id="UP001642409"/>
    </source>
</evidence>